<feature type="domain" description="Histidine kinase" evidence="11">
    <location>
        <begin position="251"/>
        <end position="482"/>
    </location>
</feature>
<evidence type="ECO:0000256" key="4">
    <source>
        <dbReference type="ARBA" id="ARBA00022553"/>
    </source>
</evidence>
<sequence>MASLQGKIRLGSYALAAVVAALSAVVYLDLRFLEDQVESGVAVSRFSEHVLEMRRFEKNYLLYHSSDDLSAAFEHNRAAGEILATHHELFSGLAPEPELMALERRLDRYRALLEIYSDDRGVQPVVPPIREVGHAISIAADAISVRERATVLQYLRNSRFAVVISVLVVGAVGVLIGRLLSQAVVRSLRQLESNLEPIARGRFRALTAHSDDREIVSFTRAFNRMLGELETRRRQLLHSEKLASLGVLVSGVAHELNNPLSNISSSCQLLLEEHEDGDRELMREWLEQIDEQTQRARGIVLALLDFSRNRPFETEPVLLSPLLEKVLLLLHKDLKDVVVETDVPPDFLIRVDSQRIQQVFINLIKNAADAGGPGTRVRIQAEFRSGQEAAPAEDAYVFGNELCPGGEEKVAIIRVEDNGPGVGESILPKIFDPFFTTREAGRGMGLGLYIVEEIIREHDGCIAVRSRVGMGTTFSIRLPAVESSQ</sequence>
<protein>
    <recommendedName>
        <fullName evidence="3">histidine kinase</fullName>
        <ecNumber evidence="3">2.7.13.3</ecNumber>
    </recommendedName>
</protein>
<keyword evidence="4" id="KW-0597">Phosphoprotein</keyword>
<feature type="domain" description="HAMP" evidence="12">
    <location>
        <begin position="182"/>
        <end position="234"/>
    </location>
</feature>
<evidence type="ECO:0000256" key="1">
    <source>
        <dbReference type="ARBA" id="ARBA00000085"/>
    </source>
</evidence>
<evidence type="ECO:0000256" key="8">
    <source>
        <dbReference type="ARBA" id="ARBA00022840"/>
    </source>
</evidence>
<dbReference type="Gene3D" id="1.10.287.130">
    <property type="match status" value="1"/>
</dbReference>
<evidence type="ECO:0000256" key="3">
    <source>
        <dbReference type="ARBA" id="ARBA00012438"/>
    </source>
</evidence>
<evidence type="ECO:0000256" key="9">
    <source>
        <dbReference type="ARBA" id="ARBA00023012"/>
    </source>
</evidence>
<dbReference type="Gene3D" id="6.10.340.10">
    <property type="match status" value="1"/>
</dbReference>
<evidence type="ECO:0000256" key="5">
    <source>
        <dbReference type="ARBA" id="ARBA00022679"/>
    </source>
</evidence>
<dbReference type="InterPro" id="IPR003660">
    <property type="entry name" value="HAMP_dom"/>
</dbReference>
<dbReference type="InterPro" id="IPR036097">
    <property type="entry name" value="HisK_dim/P_sf"/>
</dbReference>
<dbReference type="SUPFAM" id="SSF47384">
    <property type="entry name" value="Homodimeric domain of signal transducing histidine kinase"/>
    <property type="match status" value="1"/>
</dbReference>
<comment type="catalytic activity">
    <reaction evidence="1">
        <text>ATP + protein L-histidine = ADP + protein N-phospho-L-histidine.</text>
        <dbReference type="EC" id="2.7.13.3"/>
    </reaction>
</comment>
<dbReference type="PANTHER" id="PTHR43065:SF46">
    <property type="entry name" value="C4-DICARBOXYLATE TRANSPORT SENSOR PROTEIN DCTB"/>
    <property type="match status" value="1"/>
</dbReference>
<keyword evidence="8" id="KW-0067">ATP-binding</keyword>
<dbReference type="Proteomes" id="UP000199648">
    <property type="component" value="Unassembled WGS sequence"/>
</dbReference>
<dbReference type="EMBL" id="FMWD01000010">
    <property type="protein sequence ID" value="SCZ65721.1"/>
    <property type="molecule type" value="Genomic_DNA"/>
</dbReference>
<dbReference type="InterPro" id="IPR005467">
    <property type="entry name" value="His_kinase_dom"/>
</dbReference>
<evidence type="ECO:0000256" key="2">
    <source>
        <dbReference type="ARBA" id="ARBA00004370"/>
    </source>
</evidence>
<evidence type="ECO:0000259" key="11">
    <source>
        <dbReference type="PROSITE" id="PS50109"/>
    </source>
</evidence>
<feature type="transmembrane region" description="Helical" evidence="10">
    <location>
        <begin position="160"/>
        <end position="180"/>
    </location>
</feature>
<evidence type="ECO:0000256" key="6">
    <source>
        <dbReference type="ARBA" id="ARBA00022741"/>
    </source>
</evidence>
<dbReference type="STRING" id="415747.SAMN03097708_02872"/>
<dbReference type="InterPro" id="IPR003661">
    <property type="entry name" value="HisK_dim/P_dom"/>
</dbReference>
<proteinExistence type="predicted"/>
<dbReference type="PROSITE" id="PS50109">
    <property type="entry name" value="HIS_KIN"/>
    <property type="match status" value="1"/>
</dbReference>
<keyword evidence="9" id="KW-0902">Two-component regulatory system</keyword>
<dbReference type="PANTHER" id="PTHR43065">
    <property type="entry name" value="SENSOR HISTIDINE KINASE"/>
    <property type="match status" value="1"/>
</dbReference>
<evidence type="ECO:0000256" key="10">
    <source>
        <dbReference type="SAM" id="Phobius"/>
    </source>
</evidence>
<keyword evidence="10" id="KW-1133">Transmembrane helix</keyword>
<dbReference type="Gene3D" id="3.30.565.10">
    <property type="entry name" value="Histidine kinase-like ATPase, C-terminal domain"/>
    <property type="match status" value="1"/>
</dbReference>
<dbReference type="GO" id="GO:0005524">
    <property type="term" value="F:ATP binding"/>
    <property type="evidence" value="ECO:0007669"/>
    <property type="project" value="UniProtKB-KW"/>
</dbReference>
<dbReference type="GO" id="GO:0016020">
    <property type="term" value="C:membrane"/>
    <property type="evidence" value="ECO:0007669"/>
    <property type="project" value="UniProtKB-SubCell"/>
</dbReference>
<dbReference type="InterPro" id="IPR003594">
    <property type="entry name" value="HATPase_dom"/>
</dbReference>
<dbReference type="SMART" id="SM00387">
    <property type="entry name" value="HATPase_c"/>
    <property type="match status" value="1"/>
</dbReference>
<keyword evidence="10" id="KW-0472">Membrane</keyword>
<feature type="transmembrane region" description="Helical" evidence="10">
    <location>
        <begin position="12"/>
        <end position="30"/>
    </location>
</feature>
<keyword evidence="10" id="KW-0812">Transmembrane</keyword>
<evidence type="ECO:0000313" key="14">
    <source>
        <dbReference type="Proteomes" id="UP000199648"/>
    </source>
</evidence>
<evidence type="ECO:0000313" key="13">
    <source>
        <dbReference type="EMBL" id="SCZ65721.1"/>
    </source>
</evidence>
<organism evidence="13 14">
    <name type="scientific">Thiohalomonas denitrificans</name>
    <dbReference type="NCBI Taxonomy" id="415747"/>
    <lineage>
        <taxon>Bacteria</taxon>
        <taxon>Pseudomonadati</taxon>
        <taxon>Pseudomonadota</taxon>
        <taxon>Gammaproteobacteria</taxon>
        <taxon>Thiohalomonadales</taxon>
        <taxon>Thiohalomonadaceae</taxon>
        <taxon>Thiohalomonas</taxon>
    </lineage>
</organism>
<keyword evidence="6" id="KW-0547">Nucleotide-binding</keyword>
<comment type="subcellular location">
    <subcellularLocation>
        <location evidence="2">Membrane</location>
    </subcellularLocation>
</comment>
<dbReference type="OrthoDB" id="1931120at2"/>
<evidence type="ECO:0000259" key="12">
    <source>
        <dbReference type="PROSITE" id="PS50885"/>
    </source>
</evidence>
<dbReference type="AlphaFoldDB" id="A0A1G5QWV0"/>
<reference evidence="13 14" key="1">
    <citation type="submission" date="2016-10" db="EMBL/GenBank/DDBJ databases">
        <authorList>
            <person name="de Groot N.N."/>
        </authorList>
    </citation>
    <scope>NUCLEOTIDE SEQUENCE [LARGE SCALE GENOMIC DNA]</scope>
    <source>
        <strain evidence="13 14">HLD2</strain>
    </source>
</reference>
<name>A0A1G5QWV0_9GAMM</name>
<dbReference type="InterPro" id="IPR036890">
    <property type="entry name" value="HATPase_C_sf"/>
</dbReference>
<accession>A0A1G5QWV0</accession>
<dbReference type="EC" id="2.7.13.3" evidence="3"/>
<dbReference type="CDD" id="cd00082">
    <property type="entry name" value="HisKA"/>
    <property type="match status" value="1"/>
</dbReference>
<dbReference type="InterPro" id="IPR004358">
    <property type="entry name" value="Sig_transdc_His_kin-like_C"/>
</dbReference>
<dbReference type="SUPFAM" id="SSF55874">
    <property type="entry name" value="ATPase domain of HSP90 chaperone/DNA topoisomerase II/histidine kinase"/>
    <property type="match status" value="1"/>
</dbReference>
<dbReference type="SMART" id="SM00388">
    <property type="entry name" value="HisKA"/>
    <property type="match status" value="1"/>
</dbReference>
<gene>
    <name evidence="13" type="ORF">SAMN03097708_02872</name>
</gene>
<dbReference type="GO" id="GO:0000155">
    <property type="term" value="F:phosphorelay sensor kinase activity"/>
    <property type="evidence" value="ECO:0007669"/>
    <property type="project" value="InterPro"/>
</dbReference>
<dbReference type="Pfam" id="PF00512">
    <property type="entry name" value="HisKA"/>
    <property type="match status" value="1"/>
</dbReference>
<dbReference type="PRINTS" id="PR00344">
    <property type="entry name" value="BCTRLSENSOR"/>
</dbReference>
<keyword evidence="7" id="KW-0418">Kinase</keyword>
<evidence type="ECO:0000256" key="7">
    <source>
        <dbReference type="ARBA" id="ARBA00022777"/>
    </source>
</evidence>
<keyword evidence="5" id="KW-0808">Transferase</keyword>
<keyword evidence="14" id="KW-1185">Reference proteome</keyword>
<dbReference type="PROSITE" id="PS50885">
    <property type="entry name" value="HAMP"/>
    <property type="match status" value="1"/>
</dbReference>
<dbReference type="RefSeq" id="WP_092998534.1">
    <property type="nucleotide sequence ID" value="NZ_FMWD01000010.1"/>
</dbReference>
<dbReference type="Pfam" id="PF02518">
    <property type="entry name" value="HATPase_c"/>
    <property type="match status" value="1"/>
</dbReference>